<reference evidence="9 10" key="1">
    <citation type="journal article" date="2014" name="Genome Announc.">
        <title>Complete Genome Sequence of Amino Acid-Utilizing Eubacterium acidaminophilum al-2 (DSM 3953).</title>
        <authorList>
            <person name="Poehlein A."/>
            <person name="Andreesen J.R."/>
            <person name="Daniel R."/>
        </authorList>
    </citation>
    <scope>NUCLEOTIDE SEQUENCE [LARGE SCALE GENOMIC DNA]</scope>
    <source>
        <strain evidence="9 10">DSM 3953</strain>
    </source>
</reference>
<keyword evidence="6 7" id="KW-0592">Phosphate transport</keyword>
<evidence type="ECO:0000256" key="5">
    <source>
        <dbReference type="ARBA" id="ARBA00022490"/>
    </source>
</evidence>
<dbReference type="SUPFAM" id="SSF109755">
    <property type="entry name" value="PhoU-like"/>
    <property type="match status" value="1"/>
</dbReference>
<evidence type="ECO:0000256" key="4">
    <source>
        <dbReference type="ARBA" id="ARBA00022448"/>
    </source>
</evidence>
<dbReference type="GO" id="GO:0045936">
    <property type="term" value="P:negative regulation of phosphate metabolic process"/>
    <property type="evidence" value="ECO:0007669"/>
    <property type="project" value="InterPro"/>
</dbReference>
<dbReference type="OrthoDB" id="9814256at2"/>
<dbReference type="AlphaFoldDB" id="W8U7P6"/>
<evidence type="ECO:0000256" key="1">
    <source>
        <dbReference type="ARBA" id="ARBA00004496"/>
    </source>
</evidence>
<proteinExistence type="inferred from homology"/>
<dbReference type="STRING" id="1286171.EAL2_c16060"/>
<dbReference type="GO" id="GO:0006817">
    <property type="term" value="P:phosphate ion transport"/>
    <property type="evidence" value="ECO:0007669"/>
    <property type="project" value="UniProtKB-KW"/>
</dbReference>
<comment type="similarity">
    <text evidence="2 7">Belongs to the PhoU family.</text>
</comment>
<dbReference type="KEGG" id="eac:EAL2_c16060"/>
<evidence type="ECO:0000256" key="6">
    <source>
        <dbReference type="ARBA" id="ARBA00022592"/>
    </source>
</evidence>
<sequence>MVRMGFENELKALKQEVVDMLDKTEFSIKTAVKALAEKDVELAKGVIKLDNEIDQIMYEIEEKAIELIALQQPMAKDLRMIFAITKMITNIERVGDFGVNIAKEVIKIGQEEHIKKWADIVRMAEIVISMIDKVKTSLILEDVTLALEVGEYDDIVDTMYKDLYNDVLIMIHKNSDYISQGTKILFVGRYIERMADHLTNVCEMIIYLVKGERVEIN</sequence>
<name>W8U7P6_PEPAC</name>
<dbReference type="PATRIC" id="fig|1286171.3.peg.1557"/>
<dbReference type="InterPro" id="IPR038078">
    <property type="entry name" value="PhoU-like_sf"/>
</dbReference>
<dbReference type="InterPro" id="IPR026022">
    <property type="entry name" value="PhoU_dom"/>
</dbReference>
<dbReference type="Gene3D" id="1.20.58.220">
    <property type="entry name" value="Phosphate transport system protein phou homolog 2, domain 2"/>
    <property type="match status" value="1"/>
</dbReference>
<feature type="domain" description="PhoU" evidence="8">
    <location>
        <begin position="18"/>
        <end position="105"/>
    </location>
</feature>
<dbReference type="PIRSF" id="PIRSF003107">
    <property type="entry name" value="PhoU"/>
    <property type="match status" value="1"/>
</dbReference>
<dbReference type="Proteomes" id="UP000019591">
    <property type="component" value="Chromosome"/>
</dbReference>
<dbReference type="RefSeq" id="WP_025435878.1">
    <property type="nucleotide sequence ID" value="NZ_CP007452.1"/>
</dbReference>
<comment type="subunit">
    <text evidence="3 7">Homodimer.</text>
</comment>
<dbReference type="GO" id="GO:0005737">
    <property type="term" value="C:cytoplasm"/>
    <property type="evidence" value="ECO:0007669"/>
    <property type="project" value="UniProtKB-SubCell"/>
</dbReference>
<evidence type="ECO:0000313" key="9">
    <source>
        <dbReference type="EMBL" id="AHM56901.1"/>
    </source>
</evidence>
<protein>
    <recommendedName>
        <fullName evidence="7">Phosphate-specific transport system accessory protein PhoU</fullName>
    </recommendedName>
</protein>
<accession>W8U7P6</accession>
<dbReference type="HOGENOM" id="CLU_078518_3_0_9"/>
<evidence type="ECO:0000256" key="3">
    <source>
        <dbReference type="ARBA" id="ARBA00011738"/>
    </source>
</evidence>
<keyword evidence="5 7" id="KW-0963">Cytoplasm</keyword>
<dbReference type="PANTHER" id="PTHR42930:SF3">
    <property type="entry name" value="PHOSPHATE-SPECIFIC TRANSPORT SYSTEM ACCESSORY PROTEIN PHOU"/>
    <property type="match status" value="1"/>
</dbReference>
<comment type="subcellular location">
    <subcellularLocation>
        <location evidence="1 7">Cytoplasm</location>
    </subcellularLocation>
</comment>
<organism evidence="9 10">
    <name type="scientific">Peptoclostridium acidaminophilum DSM 3953</name>
    <dbReference type="NCBI Taxonomy" id="1286171"/>
    <lineage>
        <taxon>Bacteria</taxon>
        <taxon>Bacillati</taxon>
        <taxon>Bacillota</taxon>
        <taxon>Clostridia</taxon>
        <taxon>Peptostreptococcales</taxon>
        <taxon>Peptoclostridiaceae</taxon>
        <taxon>Peptoclostridium</taxon>
    </lineage>
</organism>
<dbReference type="GO" id="GO:0030643">
    <property type="term" value="P:intracellular phosphate ion homeostasis"/>
    <property type="evidence" value="ECO:0007669"/>
    <property type="project" value="InterPro"/>
</dbReference>
<evidence type="ECO:0000256" key="7">
    <source>
        <dbReference type="PIRNR" id="PIRNR003107"/>
    </source>
</evidence>
<keyword evidence="10" id="KW-1185">Reference proteome</keyword>
<dbReference type="FunFam" id="1.20.58.220:FF:000004">
    <property type="entry name" value="Phosphate-specific transport system accessory protein PhoU"/>
    <property type="match status" value="1"/>
</dbReference>
<dbReference type="EMBL" id="CP007452">
    <property type="protein sequence ID" value="AHM56901.1"/>
    <property type="molecule type" value="Genomic_DNA"/>
</dbReference>
<keyword evidence="4 7" id="KW-0813">Transport</keyword>
<dbReference type="PANTHER" id="PTHR42930">
    <property type="entry name" value="PHOSPHATE-SPECIFIC TRANSPORT SYSTEM ACCESSORY PROTEIN PHOU"/>
    <property type="match status" value="1"/>
</dbReference>
<comment type="function">
    <text evidence="7">Plays a role in the regulation of phosphate uptake.</text>
</comment>
<evidence type="ECO:0000259" key="8">
    <source>
        <dbReference type="Pfam" id="PF01895"/>
    </source>
</evidence>
<dbReference type="eggNOG" id="COG0704">
    <property type="taxonomic scope" value="Bacteria"/>
</dbReference>
<gene>
    <name evidence="9" type="primary">phoU</name>
    <name evidence="9" type="ORF">EAL2_c16060</name>
</gene>
<evidence type="ECO:0000313" key="10">
    <source>
        <dbReference type="Proteomes" id="UP000019591"/>
    </source>
</evidence>
<evidence type="ECO:0000256" key="2">
    <source>
        <dbReference type="ARBA" id="ARBA00008107"/>
    </source>
</evidence>
<dbReference type="InterPro" id="IPR028366">
    <property type="entry name" value="PhoU"/>
</dbReference>
<dbReference type="Pfam" id="PF01895">
    <property type="entry name" value="PhoU"/>
    <property type="match status" value="2"/>
</dbReference>
<feature type="domain" description="PhoU" evidence="8">
    <location>
        <begin position="120"/>
        <end position="204"/>
    </location>
</feature>
<dbReference type="NCBIfam" id="TIGR02135">
    <property type="entry name" value="phoU_full"/>
    <property type="match status" value="1"/>
</dbReference>